<evidence type="ECO:0000256" key="13">
    <source>
        <dbReference type="ARBA" id="ARBA00034005"/>
    </source>
</evidence>
<feature type="binding site" evidence="15">
    <location>
        <position position="357"/>
    </location>
    <ligand>
        <name>Zn(2+)</name>
        <dbReference type="ChEBI" id="CHEBI:29105"/>
    </ligand>
</feature>
<keyword evidence="11 15" id="KW-0234">DNA repair</keyword>
<evidence type="ECO:0000256" key="16">
    <source>
        <dbReference type="RuleBase" id="RU000618"/>
    </source>
</evidence>
<feature type="binding site" evidence="15">
    <location>
        <position position="380"/>
    </location>
    <ligand>
        <name>Zn(2+)</name>
        <dbReference type="ChEBI" id="CHEBI:29105"/>
    </ligand>
</feature>
<dbReference type="Pfam" id="PF03120">
    <property type="entry name" value="OB_DNA_ligase"/>
    <property type="match status" value="1"/>
</dbReference>
<dbReference type="Gene3D" id="3.40.50.10190">
    <property type="entry name" value="BRCT domain"/>
    <property type="match status" value="1"/>
</dbReference>
<dbReference type="InterPro" id="IPR001357">
    <property type="entry name" value="BRCT_dom"/>
</dbReference>
<protein>
    <recommendedName>
        <fullName evidence="3 15">DNA ligase</fullName>
        <ecNumber evidence="2 15">6.5.1.2</ecNumber>
    </recommendedName>
    <alternativeName>
        <fullName evidence="15">Polydeoxyribonucleotide synthase [NAD(+)]</fullName>
    </alternativeName>
</protein>
<evidence type="ECO:0000256" key="12">
    <source>
        <dbReference type="ARBA" id="ARBA00023211"/>
    </source>
</evidence>
<feature type="binding site" evidence="15">
    <location>
        <begin position="40"/>
        <end position="41"/>
    </location>
    <ligand>
        <name>NAD(+)</name>
        <dbReference type="ChEBI" id="CHEBI:57540"/>
    </ligand>
</feature>
<evidence type="ECO:0000256" key="11">
    <source>
        <dbReference type="ARBA" id="ARBA00023204"/>
    </source>
</evidence>
<dbReference type="FunFam" id="2.40.50.140:FF:000012">
    <property type="entry name" value="DNA ligase"/>
    <property type="match status" value="1"/>
</dbReference>
<dbReference type="InterPro" id="IPR013840">
    <property type="entry name" value="DNAligase_N"/>
</dbReference>
<evidence type="ECO:0000256" key="5">
    <source>
        <dbReference type="ARBA" id="ARBA00022705"/>
    </source>
</evidence>
<dbReference type="GO" id="GO:0046872">
    <property type="term" value="F:metal ion binding"/>
    <property type="evidence" value="ECO:0007669"/>
    <property type="project" value="UniProtKB-KW"/>
</dbReference>
<evidence type="ECO:0000256" key="6">
    <source>
        <dbReference type="ARBA" id="ARBA00022723"/>
    </source>
</evidence>
<keyword evidence="9 15" id="KW-0460">Magnesium</keyword>
<dbReference type="InterPro" id="IPR018239">
    <property type="entry name" value="DNA_ligase_AS"/>
</dbReference>
<dbReference type="InterPro" id="IPR012340">
    <property type="entry name" value="NA-bd_OB-fold"/>
</dbReference>
<accession>A0A150NVU4</accession>
<dbReference type="FunFam" id="1.10.150.20:FF:000006">
    <property type="entry name" value="DNA ligase"/>
    <property type="match status" value="1"/>
</dbReference>
<dbReference type="GO" id="GO:0003677">
    <property type="term" value="F:DNA binding"/>
    <property type="evidence" value="ECO:0007669"/>
    <property type="project" value="InterPro"/>
</dbReference>
<dbReference type="InterPro" id="IPR001679">
    <property type="entry name" value="DNA_ligase"/>
</dbReference>
<dbReference type="PROSITE" id="PS50172">
    <property type="entry name" value="BRCT"/>
    <property type="match status" value="1"/>
</dbReference>
<dbReference type="SUPFAM" id="SSF47781">
    <property type="entry name" value="RuvA domain 2-like"/>
    <property type="match status" value="1"/>
</dbReference>
<evidence type="ECO:0000256" key="2">
    <source>
        <dbReference type="ARBA" id="ARBA00012722"/>
    </source>
</evidence>
<reference evidence="18 19" key="1">
    <citation type="submission" date="2016-01" db="EMBL/GenBank/DDBJ databases">
        <title>Highly variable Streptococcus oralis 1 are common among viridans streptococci isolated from primates.</title>
        <authorList>
            <person name="Denapaite D."/>
            <person name="Rieger M."/>
            <person name="Koendgen S."/>
            <person name="Brueckner R."/>
            <person name="Ochigava I."/>
            <person name="Kappeler P."/>
            <person name="Maetz-Rensing K."/>
            <person name="Leendertz F."/>
        </authorList>
    </citation>
    <scope>NUCLEOTIDE SEQUENCE [LARGE SCALE GENOMIC DNA]</scope>
    <source>
        <strain evidence="18 19">M3-1</strain>
    </source>
</reference>
<keyword evidence="10 15" id="KW-0520">NAD</keyword>
<dbReference type="Pfam" id="PF01653">
    <property type="entry name" value="DNA_ligase_aden"/>
    <property type="match status" value="1"/>
</dbReference>
<dbReference type="Gene3D" id="6.20.10.30">
    <property type="match status" value="1"/>
</dbReference>
<organism evidence="18 19">
    <name type="scientific">Streptococcus mitis</name>
    <dbReference type="NCBI Taxonomy" id="28037"/>
    <lineage>
        <taxon>Bacteria</taxon>
        <taxon>Bacillati</taxon>
        <taxon>Bacillota</taxon>
        <taxon>Bacilli</taxon>
        <taxon>Lactobacillales</taxon>
        <taxon>Streptococcaceae</taxon>
        <taxon>Streptococcus</taxon>
        <taxon>Streptococcus mitis group</taxon>
    </lineage>
</organism>
<dbReference type="Pfam" id="PF03119">
    <property type="entry name" value="DNA_ligase_ZBD"/>
    <property type="match status" value="1"/>
</dbReference>
<dbReference type="InterPro" id="IPR010994">
    <property type="entry name" value="RuvA_2-like"/>
</dbReference>
<feature type="binding site" evidence="15">
    <location>
        <position position="264"/>
    </location>
    <ligand>
        <name>NAD(+)</name>
        <dbReference type="ChEBI" id="CHEBI:57540"/>
    </ligand>
</feature>
<evidence type="ECO:0000313" key="19">
    <source>
        <dbReference type="Proteomes" id="UP000075442"/>
    </source>
</evidence>
<evidence type="ECO:0000256" key="8">
    <source>
        <dbReference type="ARBA" id="ARBA00022833"/>
    </source>
</evidence>
<evidence type="ECO:0000256" key="7">
    <source>
        <dbReference type="ARBA" id="ARBA00022763"/>
    </source>
</evidence>
<feature type="active site" description="N6-AMP-lysine intermediate" evidence="15">
    <location>
        <position position="71"/>
    </location>
</feature>
<dbReference type="PROSITE" id="PS01055">
    <property type="entry name" value="DNA_LIGASE_N1"/>
    <property type="match status" value="1"/>
</dbReference>
<dbReference type="HAMAP" id="MF_01588">
    <property type="entry name" value="DNA_ligase_A"/>
    <property type="match status" value="1"/>
</dbReference>
<dbReference type="Pfam" id="PF14520">
    <property type="entry name" value="HHH_5"/>
    <property type="match status" value="1"/>
</dbReference>
<dbReference type="Pfam" id="PF12826">
    <property type="entry name" value="HHH_2"/>
    <property type="match status" value="1"/>
</dbReference>
<feature type="binding site" evidence="15">
    <location>
        <position position="360"/>
    </location>
    <ligand>
        <name>Zn(2+)</name>
        <dbReference type="ChEBI" id="CHEBI:29105"/>
    </ligand>
</feature>
<dbReference type="InterPro" id="IPR033136">
    <property type="entry name" value="DNA_ligase_CS"/>
</dbReference>
<dbReference type="EMBL" id="LROU01000054">
    <property type="protein sequence ID" value="KYF37559.1"/>
    <property type="molecule type" value="Genomic_DNA"/>
</dbReference>
<dbReference type="PIRSF" id="PIRSF001604">
    <property type="entry name" value="LigA"/>
    <property type="match status" value="1"/>
</dbReference>
<dbReference type="InterPro" id="IPR004150">
    <property type="entry name" value="NAD_DNA_ligase_OB"/>
</dbReference>
<comment type="caution">
    <text evidence="18">The sequence shown here is derived from an EMBL/GenBank/DDBJ whole genome shotgun (WGS) entry which is preliminary data.</text>
</comment>
<feature type="domain" description="BRCT" evidence="17">
    <location>
        <begin position="539"/>
        <end position="614"/>
    </location>
</feature>
<dbReference type="InterPro" id="IPR041663">
    <property type="entry name" value="DisA/LigA_HHH"/>
</dbReference>
<dbReference type="PANTHER" id="PTHR23389:SF9">
    <property type="entry name" value="DNA LIGASE"/>
    <property type="match status" value="1"/>
</dbReference>
<dbReference type="SMART" id="SM00292">
    <property type="entry name" value="BRCT"/>
    <property type="match status" value="1"/>
</dbReference>
<feature type="binding site" evidence="15">
    <location>
        <position position="126"/>
    </location>
    <ligand>
        <name>NAD(+)</name>
        <dbReference type="ChEBI" id="CHEBI:57540"/>
    </ligand>
</feature>
<dbReference type="Gene3D" id="3.30.470.30">
    <property type="entry name" value="DNA ligase/mRNA capping enzyme"/>
    <property type="match status" value="1"/>
</dbReference>
<gene>
    <name evidence="15" type="primary">ligA</name>
    <name evidence="18" type="ORF">SMIM3I_01093</name>
</gene>
<evidence type="ECO:0000256" key="1">
    <source>
        <dbReference type="ARBA" id="ARBA00004067"/>
    </source>
</evidence>
<dbReference type="InterPro" id="IPR003583">
    <property type="entry name" value="Hlx-hairpin-Hlx_DNA-bd_motif"/>
</dbReference>
<evidence type="ECO:0000256" key="14">
    <source>
        <dbReference type="ARBA" id="ARBA00060881"/>
    </source>
</evidence>
<keyword evidence="8 15" id="KW-0862">Zinc</keyword>
<dbReference type="PANTHER" id="PTHR23389">
    <property type="entry name" value="CHROMOSOME TRANSMISSION FIDELITY FACTOR 18"/>
    <property type="match status" value="1"/>
</dbReference>
<dbReference type="SUPFAM" id="SSF50249">
    <property type="entry name" value="Nucleic acid-binding proteins"/>
    <property type="match status" value="1"/>
</dbReference>
<dbReference type="PATRIC" id="fig|28037.235.peg.839"/>
<dbReference type="CDD" id="cd17748">
    <property type="entry name" value="BRCT_DNA_ligase_like"/>
    <property type="match status" value="1"/>
</dbReference>
<keyword evidence="4 15" id="KW-0436">Ligase</keyword>
<proteinExistence type="inferred from homology"/>
<evidence type="ECO:0000313" key="18">
    <source>
        <dbReference type="EMBL" id="KYF37559.1"/>
    </source>
</evidence>
<evidence type="ECO:0000259" key="17">
    <source>
        <dbReference type="PROSITE" id="PS50172"/>
    </source>
</evidence>
<dbReference type="GO" id="GO:0006281">
    <property type="term" value="P:DNA repair"/>
    <property type="evidence" value="ECO:0007669"/>
    <property type="project" value="UniProtKB-KW"/>
</dbReference>
<dbReference type="FunFam" id="3.30.470.30:FF:000001">
    <property type="entry name" value="DNA ligase"/>
    <property type="match status" value="1"/>
</dbReference>
<feature type="binding site" evidence="15">
    <location>
        <position position="69"/>
    </location>
    <ligand>
        <name>NAD(+)</name>
        <dbReference type="ChEBI" id="CHEBI:57540"/>
    </ligand>
</feature>
<evidence type="ECO:0000256" key="10">
    <source>
        <dbReference type="ARBA" id="ARBA00023027"/>
    </source>
</evidence>
<dbReference type="GO" id="GO:0003911">
    <property type="term" value="F:DNA ligase (NAD+) activity"/>
    <property type="evidence" value="ECO:0007669"/>
    <property type="project" value="UniProtKB-UniRule"/>
</dbReference>
<dbReference type="EC" id="6.5.1.2" evidence="2 15"/>
<dbReference type="FunFam" id="1.10.150.20:FF:000007">
    <property type="entry name" value="DNA ligase"/>
    <property type="match status" value="1"/>
</dbReference>
<dbReference type="NCBIfam" id="TIGR00575">
    <property type="entry name" value="dnlj"/>
    <property type="match status" value="1"/>
</dbReference>
<feature type="binding site" evidence="15">
    <location>
        <position position="375"/>
    </location>
    <ligand>
        <name>Zn(2+)</name>
        <dbReference type="ChEBI" id="CHEBI:29105"/>
    </ligand>
</feature>
<dbReference type="PROSITE" id="PS01056">
    <property type="entry name" value="DNA_LIGASE_N2"/>
    <property type="match status" value="1"/>
</dbReference>
<dbReference type="GO" id="GO:0005829">
    <property type="term" value="C:cytosol"/>
    <property type="evidence" value="ECO:0007669"/>
    <property type="project" value="TreeGrafter"/>
</dbReference>
<sequence>MVELEAANPDQVLADSPTHRVGGKVLDGFEKYSHQYPLYSLQDAFSREELEAFDARVRKEVAHPTYICELKIDGLSISLTYEKGILVAGATRGDGSIGENITENLKRVKDIPLTLPEELDITVRGECYMPRASFDQVNQARQENGEPEFANPRNAAAGTLRQLDTAVVAKRNLATFLYQEASPSTRDSQEKVLTHLEQLGFVVNPKRILAENIDEIWNFIQEVGQERENLPYDIDGVVIKVNDLASQEELGFTVKAPKWAVAYKFPAEEKEAKLLSVDWTVGRTGVVTPTANLTPVQLAGTTVSRATLHNVDYIAEKDIRKDDTVIVYKAGDIIPAVLRVVESKRVSEEKLDIPTNCPSCDSDLLHFEEEVALRCINPRCPAQIMEGLIHFASRDAMNITGLGPSMVEKLFAANLVRDVADIYRLKEEDFLLLEGVKEKSAAKLYQAIQASKENSAEKLLFGLGIRHVGSKASQLLLQHFHSIENLAQANPEEVASIESLGGVIAKSLQTYFATEGSEILLRELREAEVNLDYKGQTVVADAALSGLTVVLTGKLERLKRSEAKSKLESLGAKVTGSVSKKTDLVVAGADAGSKLQKAQELGIEVRDEAWLESL</sequence>
<dbReference type="SUPFAM" id="SSF56091">
    <property type="entry name" value="DNA ligase/mRNA capping enzyme, catalytic domain"/>
    <property type="match status" value="1"/>
</dbReference>
<evidence type="ECO:0000256" key="9">
    <source>
        <dbReference type="ARBA" id="ARBA00022842"/>
    </source>
</evidence>
<dbReference type="SMART" id="SM00278">
    <property type="entry name" value="HhH1"/>
    <property type="match status" value="2"/>
</dbReference>
<dbReference type="InterPro" id="IPR036420">
    <property type="entry name" value="BRCT_dom_sf"/>
</dbReference>
<dbReference type="SMART" id="SM00532">
    <property type="entry name" value="LIGANc"/>
    <property type="match status" value="1"/>
</dbReference>
<evidence type="ECO:0000256" key="15">
    <source>
        <dbReference type="HAMAP-Rule" id="MF_01588"/>
    </source>
</evidence>
<dbReference type="AlphaFoldDB" id="A0A150NVU4"/>
<dbReference type="NCBIfam" id="NF005932">
    <property type="entry name" value="PRK07956.1"/>
    <property type="match status" value="1"/>
</dbReference>
<dbReference type="Proteomes" id="UP000075442">
    <property type="component" value="Unassembled WGS sequence"/>
</dbReference>
<comment type="caution">
    <text evidence="15">Lacks conserved residue(s) required for the propagation of feature annotation.</text>
</comment>
<dbReference type="GO" id="GO:0006260">
    <property type="term" value="P:DNA replication"/>
    <property type="evidence" value="ECO:0007669"/>
    <property type="project" value="UniProtKB-KW"/>
</dbReference>
<dbReference type="Gene3D" id="1.10.150.20">
    <property type="entry name" value="5' to 3' exonuclease, C-terminal subdomain"/>
    <property type="match status" value="2"/>
</dbReference>
<keyword evidence="7 15" id="KW-0227">DNA damage</keyword>
<comment type="function">
    <text evidence="1 15">DNA ligase that catalyzes the formation of phosphodiester linkages between 5'-phosphoryl and 3'-hydroxyl groups in double-stranded DNA using NAD as a coenzyme and as the energy source for the reaction. It is essential for DNA replication and repair of damaged DNA.</text>
</comment>
<keyword evidence="12 15" id="KW-0464">Manganese</keyword>
<feature type="binding site" evidence="15">
    <location>
        <position position="240"/>
    </location>
    <ligand>
        <name>NAD(+)</name>
        <dbReference type="ChEBI" id="CHEBI:57540"/>
    </ligand>
</feature>
<keyword evidence="6 15" id="KW-0479">Metal-binding</keyword>
<comment type="similarity">
    <text evidence="14 15">Belongs to the NAD-dependent DNA ligase family. LigA subfamily.</text>
</comment>
<dbReference type="SUPFAM" id="SSF52113">
    <property type="entry name" value="BRCT domain"/>
    <property type="match status" value="1"/>
</dbReference>
<comment type="cofactor">
    <cofactor evidence="15">
        <name>Mg(2+)</name>
        <dbReference type="ChEBI" id="CHEBI:18420"/>
    </cofactor>
    <cofactor evidence="15">
        <name>Mn(2+)</name>
        <dbReference type="ChEBI" id="CHEBI:29035"/>
    </cofactor>
</comment>
<dbReference type="Gene3D" id="2.40.50.140">
    <property type="entry name" value="Nucleic acid-binding proteins"/>
    <property type="match status" value="1"/>
</dbReference>
<dbReference type="InterPro" id="IPR004149">
    <property type="entry name" value="Znf_DNAligase_C4"/>
</dbReference>
<evidence type="ECO:0000256" key="4">
    <source>
        <dbReference type="ARBA" id="ARBA00022598"/>
    </source>
</evidence>
<comment type="catalytic activity">
    <reaction evidence="13 15 16">
        <text>NAD(+) + (deoxyribonucleotide)n-3'-hydroxyl + 5'-phospho-(deoxyribonucleotide)m = (deoxyribonucleotide)n+m + AMP + beta-nicotinamide D-nucleotide.</text>
        <dbReference type="EC" id="6.5.1.2"/>
    </reaction>
</comment>
<keyword evidence="5 15" id="KW-0235">DNA replication</keyword>
<dbReference type="Pfam" id="PF00533">
    <property type="entry name" value="BRCT"/>
    <property type="match status" value="1"/>
</dbReference>
<dbReference type="FunFam" id="3.40.50.10190:FF:000045">
    <property type="entry name" value="DNA ligase"/>
    <property type="match status" value="1"/>
</dbReference>
<evidence type="ECO:0000256" key="3">
    <source>
        <dbReference type="ARBA" id="ARBA00013308"/>
    </source>
</evidence>
<dbReference type="InterPro" id="IPR013839">
    <property type="entry name" value="DNAligase_adenylation"/>
</dbReference>
<dbReference type="CDD" id="cd00114">
    <property type="entry name" value="LIGANc"/>
    <property type="match status" value="1"/>
</dbReference>
<name>A0A150NVU4_STRMT</name>
<feature type="binding site" evidence="15">
    <location>
        <position position="92"/>
    </location>
    <ligand>
        <name>NAD(+)</name>
        <dbReference type="ChEBI" id="CHEBI:57540"/>
    </ligand>
</feature>